<reference evidence="2" key="1">
    <citation type="submission" date="2020-07" db="EMBL/GenBank/DDBJ databases">
        <title>Ethylene signaling mediates host invasion by parasitic plants.</title>
        <authorList>
            <person name="Yoshida S."/>
        </authorList>
    </citation>
    <scope>NUCLEOTIDE SEQUENCE</scope>
    <source>
        <strain evidence="2">Okayama</strain>
    </source>
</reference>
<organism evidence="2 3">
    <name type="scientific">Phtheirospermum japonicum</name>
    <dbReference type="NCBI Taxonomy" id="374723"/>
    <lineage>
        <taxon>Eukaryota</taxon>
        <taxon>Viridiplantae</taxon>
        <taxon>Streptophyta</taxon>
        <taxon>Embryophyta</taxon>
        <taxon>Tracheophyta</taxon>
        <taxon>Spermatophyta</taxon>
        <taxon>Magnoliopsida</taxon>
        <taxon>eudicotyledons</taxon>
        <taxon>Gunneridae</taxon>
        <taxon>Pentapetalae</taxon>
        <taxon>asterids</taxon>
        <taxon>lamiids</taxon>
        <taxon>Lamiales</taxon>
        <taxon>Orobanchaceae</taxon>
        <taxon>Orobanchaceae incertae sedis</taxon>
        <taxon>Phtheirospermum</taxon>
    </lineage>
</organism>
<protein>
    <submittedName>
        <fullName evidence="2">Uncharacterized protein at4g06744</fullName>
    </submittedName>
</protein>
<dbReference type="Proteomes" id="UP000653305">
    <property type="component" value="Unassembled WGS sequence"/>
</dbReference>
<keyword evidence="3" id="KW-1185">Reference proteome</keyword>
<feature type="compositionally biased region" description="Basic residues" evidence="1">
    <location>
        <begin position="124"/>
        <end position="141"/>
    </location>
</feature>
<feature type="compositionally biased region" description="Polar residues" evidence="1">
    <location>
        <begin position="223"/>
        <end position="232"/>
    </location>
</feature>
<feature type="region of interest" description="Disordered" evidence="1">
    <location>
        <begin position="39"/>
        <end position="73"/>
    </location>
</feature>
<feature type="compositionally biased region" description="Basic and acidic residues" evidence="1">
    <location>
        <begin position="210"/>
        <end position="222"/>
    </location>
</feature>
<feature type="region of interest" description="Disordered" evidence="1">
    <location>
        <begin position="108"/>
        <end position="257"/>
    </location>
</feature>
<gene>
    <name evidence="2" type="ORF">PHJA_002425300</name>
</gene>
<evidence type="ECO:0000313" key="3">
    <source>
        <dbReference type="Proteomes" id="UP000653305"/>
    </source>
</evidence>
<name>A0A830D3K0_9LAMI</name>
<dbReference type="AlphaFoldDB" id="A0A830D3K0"/>
<dbReference type="EMBL" id="BMAC01000777">
    <property type="protein sequence ID" value="GFQ02814.1"/>
    <property type="molecule type" value="Genomic_DNA"/>
</dbReference>
<accession>A0A830D3K0</accession>
<evidence type="ECO:0000313" key="2">
    <source>
        <dbReference type="EMBL" id="GFQ02814.1"/>
    </source>
</evidence>
<proteinExistence type="predicted"/>
<feature type="region of interest" description="Disordered" evidence="1">
    <location>
        <begin position="1"/>
        <end position="23"/>
    </location>
</feature>
<comment type="caution">
    <text evidence="2">The sequence shown here is derived from an EMBL/GenBank/DDBJ whole genome shotgun (WGS) entry which is preliminary data.</text>
</comment>
<sequence>MPRTHSSQIPATRSKTPSPQTAIVSLAPSPQTAIVSLAPSHLRPPARAPTSRRCHPEVQVNDSERSQGHHQNLARPNMQSRHLQGLHLRHNQIRPKDPSRARQLQRLQLRRQRQQSPGADQLPRRPHRFNRLPRQHQRLRGGRPVWHHQGPIPIRARSQQQQDRRRVPQGHTNRHQPHLPRPQVQWAHRQNPAPGLHTRPRRSLPQQQPIRREHTGQHRQDARSLSNPSEQQAHGPDPEIHRPGFGLAARGAPAQQPVLGVLTLRDRAFEKGDAFRRQRQ</sequence>
<evidence type="ECO:0000256" key="1">
    <source>
        <dbReference type="SAM" id="MobiDB-lite"/>
    </source>
</evidence>